<comment type="caution">
    <text evidence="1">The sequence shown here is derived from an EMBL/GenBank/DDBJ whole genome shotgun (WGS) entry which is preliminary data.</text>
</comment>
<organism evidence="1 2">
    <name type="scientific">Trifolium pratense</name>
    <name type="common">Red clover</name>
    <dbReference type="NCBI Taxonomy" id="57577"/>
    <lineage>
        <taxon>Eukaryota</taxon>
        <taxon>Viridiplantae</taxon>
        <taxon>Streptophyta</taxon>
        <taxon>Embryophyta</taxon>
        <taxon>Tracheophyta</taxon>
        <taxon>Spermatophyta</taxon>
        <taxon>Magnoliopsida</taxon>
        <taxon>eudicotyledons</taxon>
        <taxon>Gunneridae</taxon>
        <taxon>Pentapetalae</taxon>
        <taxon>rosids</taxon>
        <taxon>fabids</taxon>
        <taxon>Fabales</taxon>
        <taxon>Fabaceae</taxon>
        <taxon>Papilionoideae</taxon>
        <taxon>50 kb inversion clade</taxon>
        <taxon>NPAAA clade</taxon>
        <taxon>Hologalegina</taxon>
        <taxon>IRL clade</taxon>
        <taxon>Trifolieae</taxon>
        <taxon>Trifolium</taxon>
    </lineage>
</organism>
<proteinExistence type="predicted"/>
<dbReference type="EMBL" id="CASHSV030000034">
    <property type="protein sequence ID" value="CAJ2643351.1"/>
    <property type="molecule type" value="Genomic_DNA"/>
</dbReference>
<evidence type="ECO:0000313" key="1">
    <source>
        <dbReference type="EMBL" id="CAJ2643351.1"/>
    </source>
</evidence>
<protein>
    <submittedName>
        <fullName evidence="1">Uncharacterized protein</fullName>
    </submittedName>
</protein>
<gene>
    <name evidence="1" type="ORF">MILVUS5_LOCUS12612</name>
</gene>
<accession>A0ACB0JHJ6</accession>
<evidence type="ECO:0000313" key="2">
    <source>
        <dbReference type="Proteomes" id="UP001177021"/>
    </source>
</evidence>
<keyword evidence="2" id="KW-1185">Reference proteome</keyword>
<reference evidence="1" key="1">
    <citation type="submission" date="2023-10" db="EMBL/GenBank/DDBJ databases">
        <authorList>
            <person name="Rodriguez Cubillos JULIANA M."/>
            <person name="De Vega J."/>
        </authorList>
    </citation>
    <scope>NUCLEOTIDE SEQUENCE</scope>
</reference>
<dbReference type="Proteomes" id="UP001177021">
    <property type="component" value="Unassembled WGS sequence"/>
</dbReference>
<name>A0ACB0JHJ6_TRIPR</name>
<sequence>MKKKRKDDSSEYLHSSPPSKSRRLLLNSEITMEMQKEEDTHANVLPQKKKSNEEERCTHLIPGLKDYLLSRDTTKLDKFEEDEMTREKRSEVSKECLAVIPWVPNPLMAWKEIVPETSQTLEAEDSEMMEMDEPYANNNNGKLEACGVSSPWQQQQCMMANLLQPQFGTYFW</sequence>